<dbReference type="PROSITE" id="PS51722">
    <property type="entry name" value="G_TR_2"/>
    <property type="match status" value="1"/>
</dbReference>
<keyword evidence="11" id="KW-1185">Reference proteome</keyword>
<evidence type="ECO:0000256" key="8">
    <source>
        <dbReference type="ARBA" id="ARBA00031615"/>
    </source>
</evidence>
<dbReference type="InterPro" id="IPR000795">
    <property type="entry name" value="T_Tr_GTP-bd_dom"/>
</dbReference>
<organism evidence="10 11">
    <name type="scientific">Piscinibacter sakaiensis</name>
    <name type="common">Ideonella sakaiensis</name>
    <dbReference type="NCBI Taxonomy" id="1547922"/>
    <lineage>
        <taxon>Bacteria</taxon>
        <taxon>Pseudomonadati</taxon>
        <taxon>Pseudomonadota</taxon>
        <taxon>Betaproteobacteria</taxon>
        <taxon>Burkholderiales</taxon>
        <taxon>Sphaerotilaceae</taxon>
        <taxon>Piscinibacter</taxon>
    </lineage>
</organism>
<dbReference type="PRINTS" id="PR00315">
    <property type="entry name" value="ELONGATNFCT"/>
</dbReference>
<dbReference type="Pfam" id="PF09106">
    <property type="entry name" value="WHD_2nd_SelB"/>
    <property type="match status" value="1"/>
</dbReference>
<evidence type="ECO:0000256" key="5">
    <source>
        <dbReference type="ARBA" id="ARBA00022917"/>
    </source>
</evidence>
<dbReference type="Gene3D" id="3.40.50.300">
    <property type="entry name" value="P-loop containing nucleotide triphosphate hydrolases"/>
    <property type="match status" value="1"/>
</dbReference>
<dbReference type="GO" id="GO:0005737">
    <property type="term" value="C:cytoplasm"/>
    <property type="evidence" value="ECO:0007669"/>
    <property type="project" value="UniProtKB-SubCell"/>
</dbReference>
<dbReference type="Pfam" id="PF25461">
    <property type="entry name" value="Beta-barrel_SelB"/>
    <property type="match status" value="1"/>
</dbReference>
<dbReference type="InterPro" id="IPR009000">
    <property type="entry name" value="Transl_B-barrel_sf"/>
</dbReference>
<dbReference type="Pfam" id="PF21214">
    <property type="entry name" value="WHD_2nd_SelB_bact"/>
    <property type="match status" value="1"/>
</dbReference>
<keyword evidence="6" id="KW-0342">GTP-binding</keyword>
<comment type="subcellular location">
    <subcellularLocation>
        <location evidence="1">Cytoplasm</location>
    </subcellularLocation>
</comment>
<dbReference type="InterPro" id="IPR004161">
    <property type="entry name" value="EFTu-like_2"/>
</dbReference>
<evidence type="ECO:0000313" key="11">
    <source>
        <dbReference type="Proteomes" id="UP000037660"/>
    </source>
</evidence>
<dbReference type="InterPro" id="IPR050055">
    <property type="entry name" value="EF-Tu_GTPase"/>
</dbReference>
<reference evidence="11" key="1">
    <citation type="submission" date="2015-07" db="EMBL/GenBank/DDBJ databases">
        <title>Discovery of a poly(ethylene terephthalate assimilation.</title>
        <authorList>
            <person name="Yoshida S."/>
            <person name="Hiraga K."/>
            <person name="Takehana T."/>
            <person name="Taniguchi I."/>
            <person name="Yamaji H."/>
            <person name="Maeda Y."/>
            <person name="Toyohara K."/>
            <person name="Miyamoto K."/>
            <person name="Kimura Y."/>
            <person name="Oda K."/>
        </authorList>
    </citation>
    <scope>NUCLEOTIDE SEQUENCE [LARGE SCALE GENOMIC DNA]</scope>
    <source>
        <strain evidence="11">NBRC 110686 / TISTR 2288 / 201-F6</strain>
    </source>
</reference>
<dbReference type="InterPro" id="IPR036388">
    <property type="entry name" value="WH-like_DNA-bd_sf"/>
</dbReference>
<evidence type="ECO:0000256" key="4">
    <source>
        <dbReference type="ARBA" id="ARBA00022741"/>
    </source>
</evidence>
<evidence type="ECO:0000256" key="7">
    <source>
        <dbReference type="ARBA" id="ARBA00025526"/>
    </source>
</evidence>
<sequence length="636" mass="67074">MIVGTAGHIDHGKTTLVKALTGVDTDRLPQEKARGISIELGYAFLDLPAPPGAAPGEAPPRIGFIDVPGHERLVHTMLAGATGIDHALLLVAADDGVMPQTREHLAVLSLLGLAQGTVVLTKADRADAARLEAVRGEVAQLLAPTPLAAAPVLAVSATTGDGLPALRTRLAEAAAAARRAADPQALFRLAIDRVFSLDGIGTVVTGTVHAGAVEVGDELCLVPGDAGTVVRVRSLHAQNRPVTRAAAGQRCALNLAGLARERIARGQWLVAPGAAVATGRIDVQLRLWHAEPRALRSGTPVRVHLGAESVEASVAVLDGEAIAPGASARVQLVLRQPVGAWIGDRVVLRDASASRTLAGGVVIDPGAPARYRRTPQRLAELEALAEPDAAAGEAALVAAAPHGVDLARLARLRGRWRDPAAPAWALGDAQSAALREKVLATLRDFHARAPDEAGPEAMRLRRLAAPRLPEPLWREQLAGWLATGLLGRSGGFVQLPDHGSRLSALDQRIADKVRPILARGVADGVWARDLARDTQEPEALMRTTLARLAQRGELHQVVRDLCYDEATLRGLARLARGVAEAHGGEVTAAGFRDATGLGRKRAIQILEYFDRIGLLRRVGDVHRLRRDTALFGEDEA</sequence>
<dbReference type="SUPFAM" id="SSF46785">
    <property type="entry name" value="Winged helix' DNA-binding domain"/>
    <property type="match status" value="2"/>
</dbReference>
<keyword evidence="5" id="KW-0648">Protein biosynthesis</keyword>
<gene>
    <name evidence="10" type="ORF">ISF6_0990</name>
</gene>
<dbReference type="InterPro" id="IPR048931">
    <property type="entry name" value="WHD_2nd_SelB_bact"/>
</dbReference>
<dbReference type="SUPFAM" id="SSF52540">
    <property type="entry name" value="P-loop containing nucleoside triphosphate hydrolases"/>
    <property type="match status" value="1"/>
</dbReference>
<dbReference type="InterPro" id="IPR036390">
    <property type="entry name" value="WH_DNA-bd_sf"/>
</dbReference>
<evidence type="ECO:0000256" key="3">
    <source>
        <dbReference type="ARBA" id="ARBA00022490"/>
    </source>
</evidence>
<reference evidence="10 11" key="2">
    <citation type="journal article" date="2016" name="Science">
        <title>A bacterium that degrades and assimilates poly(ethylene terephthalate).</title>
        <authorList>
            <person name="Yoshida S."/>
            <person name="Hiraga K."/>
            <person name="Takehana T."/>
            <person name="Taniguchi I."/>
            <person name="Yamaji H."/>
            <person name="Maeda Y."/>
            <person name="Toyohara K."/>
            <person name="Miyamoto K."/>
            <person name="Kimura Y."/>
            <person name="Oda K."/>
        </authorList>
    </citation>
    <scope>NUCLEOTIDE SEQUENCE [LARGE SCALE GENOMIC DNA]</scope>
    <source>
        <strain evidence="11">NBRC 110686 / TISTR 2288 / 201-F6</strain>
    </source>
</reference>
<dbReference type="Pfam" id="PF09107">
    <property type="entry name" value="WHD_3rd_SelB"/>
    <property type="match status" value="1"/>
</dbReference>
<dbReference type="Gene3D" id="1.10.10.10">
    <property type="entry name" value="Winged helix-like DNA-binding domain superfamily/Winged helix DNA-binding domain"/>
    <property type="match status" value="3"/>
</dbReference>
<dbReference type="CDD" id="cd03696">
    <property type="entry name" value="SelB_II"/>
    <property type="match status" value="1"/>
</dbReference>
<proteinExistence type="predicted"/>
<dbReference type="InterPro" id="IPR027417">
    <property type="entry name" value="P-loop_NTPase"/>
</dbReference>
<dbReference type="CDD" id="cd04171">
    <property type="entry name" value="SelB"/>
    <property type="match status" value="1"/>
</dbReference>
<dbReference type="GO" id="GO:0003746">
    <property type="term" value="F:translation elongation factor activity"/>
    <property type="evidence" value="ECO:0007669"/>
    <property type="project" value="UniProtKB-KW"/>
</dbReference>
<dbReference type="InterPro" id="IPR004535">
    <property type="entry name" value="Transl_elong_SelB"/>
</dbReference>
<dbReference type="InterPro" id="IPR015190">
    <property type="entry name" value="Elong_fac_SelB-wing-hlx_typ-2"/>
</dbReference>
<dbReference type="EMBL" id="BBYR01000002">
    <property type="protein sequence ID" value="GAP33735.1"/>
    <property type="molecule type" value="Genomic_DNA"/>
</dbReference>
<dbReference type="InterPro" id="IPR015191">
    <property type="entry name" value="SelB_WHD4"/>
</dbReference>
<comment type="function">
    <text evidence="7">Translation factor necessary for the incorporation of selenocysteine into proteins. It probably replaces EF-Tu for the insertion of selenocysteine directed by the UGA codon. SelB binds GTP and GDP.</text>
</comment>
<dbReference type="STRING" id="1547922.ISF6_0990"/>
<dbReference type="Pfam" id="PF03144">
    <property type="entry name" value="GTP_EFTU_D2"/>
    <property type="match status" value="1"/>
</dbReference>
<feature type="domain" description="Tr-type G" evidence="9">
    <location>
        <begin position="1"/>
        <end position="178"/>
    </location>
</feature>
<accession>A0A0K8NUV7</accession>
<dbReference type="InterPro" id="IPR009001">
    <property type="entry name" value="Transl_elong_EF1A/Init_IF2_C"/>
</dbReference>
<comment type="caution">
    <text evidence="10">The sequence shown here is derived from an EMBL/GenBank/DDBJ whole genome shotgun (WGS) entry which is preliminary data.</text>
</comment>
<name>A0A0K8NUV7_PISS1</name>
<evidence type="ECO:0000256" key="1">
    <source>
        <dbReference type="ARBA" id="ARBA00004496"/>
    </source>
</evidence>
<dbReference type="RefSeq" id="WP_054017909.1">
    <property type="nucleotide sequence ID" value="NZ_BBYR01000002.1"/>
</dbReference>
<dbReference type="InterPro" id="IPR031157">
    <property type="entry name" value="G_TR_CS"/>
</dbReference>
<dbReference type="GO" id="GO:0003924">
    <property type="term" value="F:GTPase activity"/>
    <property type="evidence" value="ECO:0007669"/>
    <property type="project" value="InterPro"/>
</dbReference>
<keyword evidence="3" id="KW-0963">Cytoplasm</keyword>
<dbReference type="NCBIfam" id="TIGR00475">
    <property type="entry name" value="selB"/>
    <property type="match status" value="1"/>
</dbReference>
<keyword evidence="4" id="KW-0547">Nucleotide-binding</keyword>
<evidence type="ECO:0000313" key="10">
    <source>
        <dbReference type="EMBL" id="GAP33735.1"/>
    </source>
</evidence>
<dbReference type="SUPFAM" id="SSF50447">
    <property type="entry name" value="Translation proteins"/>
    <property type="match status" value="1"/>
</dbReference>
<protein>
    <recommendedName>
        <fullName evidence="2">Selenocysteine-specific elongation factor</fullName>
    </recommendedName>
    <alternativeName>
        <fullName evidence="8">SelB translation factor</fullName>
    </alternativeName>
</protein>
<dbReference type="GO" id="GO:0001514">
    <property type="term" value="P:selenocysteine incorporation"/>
    <property type="evidence" value="ECO:0007669"/>
    <property type="project" value="InterPro"/>
</dbReference>
<evidence type="ECO:0000259" key="9">
    <source>
        <dbReference type="PROSITE" id="PS51722"/>
    </source>
</evidence>
<dbReference type="Gene3D" id="2.40.30.10">
    <property type="entry name" value="Translation factors"/>
    <property type="match status" value="1"/>
</dbReference>
<evidence type="ECO:0000256" key="2">
    <source>
        <dbReference type="ARBA" id="ARBA00015953"/>
    </source>
</evidence>
<dbReference type="InterPro" id="IPR057335">
    <property type="entry name" value="Beta-barrel_SelB"/>
</dbReference>
<dbReference type="SUPFAM" id="SSF50465">
    <property type="entry name" value="EF-Tu/eEF-1alpha/eIF2-gamma C-terminal domain"/>
    <property type="match status" value="1"/>
</dbReference>
<dbReference type="GO" id="GO:0005525">
    <property type="term" value="F:GTP binding"/>
    <property type="evidence" value="ECO:0007669"/>
    <property type="project" value="UniProtKB-KW"/>
</dbReference>
<dbReference type="CDD" id="cd15491">
    <property type="entry name" value="selB_III"/>
    <property type="match status" value="1"/>
</dbReference>
<dbReference type="GO" id="GO:0003723">
    <property type="term" value="F:RNA binding"/>
    <property type="evidence" value="ECO:0007669"/>
    <property type="project" value="InterPro"/>
</dbReference>
<dbReference type="PROSITE" id="PS00301">
    <property type="entry name" value="G_TR_1"/>
    <property type="match status" value="1"/>
</dbReference>
<dbReference type="AlphaFoldDB" id="A0A0K8NUV7"/>
<dbReference type="Proteomes" id="UP000037660">
    <property type="component" value="Unassembled WGS sequence"/>
</dbReference>
<keyword evidence="10" id="KW-0251">Elongation factor</keyword>
<dbReference type="OrthoDB" id="9803139at2"/>
<dbReference type="Pfam" id="PF00009">
    <property type="entry name" value="GTP_EFTU"/>
    <property type="match status" value="1"/>
</dbReference>
<dbReference type="PANTHER" id="PTHR43721">
    <property type="entry name" value="ELONGATION FACTOR TU-RELATED"/>
    <property type="match status" value="1"/>
</dbReference>
<evidence type="ECO:0000256" key="6">
    <source>
        <dbReference type="ARBA" id="ARBA00023134"/>
    </source>
</evidence>
<dbReference type="PANTHER" id="PTHR43721:SF11">
    <property type="entry name" value="SELENOCYSTEINE-SPECIFIC ELONGATION FACTOR"/>
    <property type="match status" value="1"/>
</dbReference>